<keyword evidence="15" id="KW-0067">ATP-binding</keyword>
<evidence type="ECO:0000256" key="13">
    <source>
        <dbReference type="ARBA" id="ARBA00022777"/>
    </source>
</evidence>
<keyword evidence="8" id="KW-0597">Phosphoprotein</keyword>
<dbReference type="HOGENOM" id="CLU_018693_5_0_1"/>
<evidence type="ECO:0000256" key="15">
    <source>
        <dbReference type="ARBA" id="ARBA00022840"/>
    </source>
</evidence>
<evidence type="ECO:0000256" key="6">
    <source>
        <dbReference type="ARBA" id="ARBA00022517"/>
    </source>
</evidence>
<evidence type="ECO:0000259" key="26">
    <source>
        <dbReference type="SMART" id="SM00090"/>
    </source>
</evidence>
<evidence type="ECO:0000256" key="1">
    <source>
        <dbReference type="ARBA" id="ARBA00001946"/>
    </source>
</evidence>
<dbReference type="GO" id="GO:0030490">
    <property type="term" value="P:maturation of SSU-rRNA"/>
    <property type="evidence" value="ECO:0000318"/>
    <property type="project" value="GO_Central"/>
</dbReference>
<feature type="region of interest" description="Disordered" evidence="25">
    <location>
        <begin position="1"/>
        <end position="21"/>
    </location>
</feature>
<dbReference type="EMBL" id="DS985247">
    <property type="protein sequence ID" value="EDV23270.1"/>
    <property type="molecule type" value="Genomic_DNA"/>
</dbReference>
<feature type="compositionally biased region" description="Basic and acidic residues" evidence="25">
    <location>
        <begin position="194"/>
        <end position="215"/>
    </location>
</feature>
<evidence type="ECO:0000256" key="23">
    <source>
        <dbReference type="ARBA" id="ARBA00068351"/>
    </source>
</evidence>
<keyword evidence="6" id="KW-0690">Ribosome biogenesis</keyword>
<evidence type="ECO:0000256" key="14">
    <source>
        <dbReference type="ARBA" id="ARBA00022801"/>
    </source>
</evidence>
<dbReference type="PROSITE" id="PS01245">
    <property type="entry name" value="RIO1"/>
    <property type="match status" value="1"/>
</dbReference>
<dbReference type="RefSeq" id="XP_002114180.1">
    <property type="nucleotide sequence ID" value="XM_002114144.1"/>
</dbReference>
<dbReference type="FunFam" id="3.30.200.20:FF:000200">
    <property type="entry name" value="Serine/threonine-protein kinase RIO3"/>
    <property type="match status" value="1"/>
</dbReference>
<dbReference type="GO" id="GO:0046872">
    <property type="term" value="F:metal ion binding"/>
    <property type="evidence" value="ECO:0007669"/>
    <property type="project" value="UniProtKB-UniRule"/>
</dbReference>
<reference evidence="27 28" key="1">
    <citation type="journal article" date="2008" name="Nature">
        <title>The Trichoplax genome and the nature of placozoans.</title>
        <authorList>
            <person name="Srivastava M."/>
            <person name="Begovic E."/>
            <person name="Chapman J."/>
            <person name="Putnam N.H."/>
            <person name="Hellsten U."/>
            <person name="Kawashima T."/>
            <person name="Kuo A."/>
            <person name="Mitros T."/>
            <person name="Salamov A."/>
            <person name="Carpenter M.L."/>
            <person name="Signorovitch A.Y."/>
            <person name="Moreno M.A."/>
            <person name="Kamm K."/>
            <person name="Grimwood J."/>
            <person name="Schmutz J."/>
            <person name="Shapiro H."/>
            <person name="Grigoriev I.V."/>
            <person name="Buss L.W."/>
            <person name="Schierwater B."/>
            <person name="Dellaporta S.L."/>
            <person name="Rokhsar D.S."/>
        </authorList>
    </citation>
    <scope>NUCLEOTIDE SEQUENCE [LARGE SCALE GENOMIC DNA]</scope>
    <source>
        <strain evidence="27 28">Grell-BS-1999</strain>
    </source>
</reference>
<dbReference type="GO" id="GO:0045087">
    <property type="term" value="P:innate immune response"/>
    <property type="evidence" value="ECO:0007669"/>
    <property type="project" value="UniProtKB-KW"/>
</dbReference>
<evidence type="ECO:0000256" key="16">
    <source>
        <dbReference type="ARBA" id="ARBA00022842"/>
    </source>
</evidence>
<dbReference type="PIRSF" id="PIRSF038146">
    <property type="entry name" value="Ser/Thr_PK_RIO3"/>
    <property type="match status" value="1"/>
</dbReference>
<evidence type="ECO:0000256" key="7">
    <source>
        <dbReference type="ARBA" id="ARBA00022527"/>
    </source>
</evidence>
<evidence type="ECO:0000256" key="18">
    <source>
        <dbReference type="ARBA" id="ARBA00023118"/>
    </source>
</evidence>
<feature type="region of interest" description="Disordered" evidence="25">
    <location>
        <begin position="193"/>
        <end position="215"/>
    </location>
</feature>
<dbReference type="GO" id="GO:0030688">
    <property type="term" value="C:preribosome, small subunit precursor"/>
    <property type="evidence" value="ECO:0000318"/>
    <property type="project" value="GO_Central"/>
</dbReference>
<dbReference type="GO" id="GO:0051607">
    <property type="term" value="P:defense response to virus"/>
    <property type="evidence" value="ECO:0007669"/>
    <property type="project" value="UniProtKB-KW"/>
</dbReference>
<keyword evidence="16 24" id="KW-0460">Magnesium</keyword>
<dbReference type="AlphaFoldDB" id="B3S1Y2"/>
<dbReference type="InterPro" id="IPR000687">
    <property type="entry name" value="RIO_kinase"/>
</dbReference>
<keyword evidence="14" id="KW-0378">Hydrolase</keyword>
<keyword evidence="7 24" id="KW-0723">Serine/threonine-protein kinase</keyword>
<dbReference type="InterPro" id="IPR011009">
    <property type="entry name" value="Kinase-like_dom_sf"/>
</dbReference>
<evidence type="ECO:0000256" key="21">
    <source>
        <dbReference type="ARBA" id="ARBA00049360"/>
    </source>
</evidence>
<dbReference type="OrthoDB" id="205248at2759"/>
<evidence type="ECO:0000256" key="17">
    <source>
        <dbReference type="ARBA" id="ARBA00022859"/>
    </source>
</evidence>
<comment type="subcellular location">
    <subcellularLocation>
        <location evidence="2">Cytoplasm</location>
    </subcellularLocation>
</comment>
<protein>
    <recommendedName>
        <fullName evidence="23 24">Serine/threonine-protein kinase RIO3</fullName>
        <ecNumber evidence="4 24">2.7.11.1</ecNumber>
    </recommendedName>
</protein>
<keyword evidence="12 24" id="KW-0547">Nucleotide-binding</keyword>
<dbReference type="InterPro" id="IPR018935">
    <property type="entry name" value="RIO_kinase_CS"/>
</dbReference>
<feature type="domain" description="RIO kinase" evidence="26">
    <location>
        <begin position="206"/>
        <end position="449"/>
    </location>
</feature>
<evidence type="ECO:0000256" key="4">
    <source>
        <dbReference type="ARBA" id="ARBA00012513"/>
    </source>
</evidence>
<dbReference type="eggNOG" id="KOG2269">
    <property type="taxonomic scope" value="Eukaryota"/>
</dbReference>
<evidence type="ECO:0000256" key="22">
    <source>
        <dbReference type="ARBA" id="ARBA00064322"/>
    </source>
</evidence>
<dbReference type="Pfam" id="PF01163">
    <property type="entry name" value="RIO1"/>
    <property type="match status" value="1"/>
</dbReference>
<dbReference type="STRING" id="10228.B3S1Y2"/>
<comment type="subunit">
    <text evidence="22">Interacts with CASP10. Interacts with IRF3; RIOK3 probably mediates the interaction of TBK1 with IRF3. Associated with 40S pre-ribosomal particles.</text>
</comment>
<evidence type="ECO:0000256" key="20">
    <source>
        <dbReference type="ARBA" id="ARBA00048679"/>
    </source>
</evidence>
<keyword evidence="5" id="KW-0963">Cytoplasm</keyword>
<keyword evidence="28" id="KW-1185">Reference proteome</keyword>
<evidence type="ECO:0000256" key="25">
    <source>
        <dbReference type="SAM" id="MobiDB-lite"/>
    </source>
</evidence>
<evidence type="ECO:0000256" key="19">
    <source>
        <dbReference type="ARBA" id="ARBA00047899"/>
    </source>
</evidence>
<evidence type="ECO:0000256" key="24">
    <source>
        <dbReference type="PIRNR" id="PIRNR038146"/>
    </source>
</evidence>
<dbReference type="InterPro" id="IPR018934">
    <property type="entry name" value="RIO_dom"/>
</dbReference>
<dbReference type="EC" id="2.7.11.1" evidence="4 24"/>
<evidence type="ECO:0000313" key="28">
    <source>
        <dbReference type="Proteomes" id="UP000009022"/>
    </source>
</evidence>
<dbReference type="Gene3D" id="3.30.200.20">
    <property type="entry name" value="Phosphorylase Kinase, domain 1"/>
    <property type="match status" value="1"/>
</dbReference>
<evidence type="ECO:0000256" key="12">
    <source>
        <dbReference type="ARBA" id="ARBA00022741"/>
    </source>
</evidence>
<dbReference type="InParanoid" id="B3S1Y2"/>
<keyword evidence="11 24" id="KW-0479">Metal-binding</keyword>
<evidence type="ECO:0000256" key="2">
    <source>
        <dbReference type="ARBA" id="ARBA00004496"/>
    </source>
</evidence>
<dbReference type="SMART" id="SM00090">
    <property type="entry name" value="RIO"/>
    <property type="match status" value="1"/>
</dbReference>
<gene>
    <name evidence="27" type="ORF">TRIADDRAFT_28003</name>
</gene>
<dbReference type="GO" id="GO:0004674">
    <property type="term" value="F:protein serine/threonine kinase activity"/>
    <property type="evidence" value="ECO:0000318"/>
    <property type="project" value="GO_Central"/>
</dbReference>
<proteinExistence type="inferred from homology"/>
<name>B3S1Y2_TRIAD</name>
<dbReference type="InterPro" id="IPR051272">
    <property type="entry name" value="RIO-type_Ser/Thr_kinase"/>
</dbReference>
<evidence type="ECO:0000256" key="3">
    <source>
        <dbReference type="ARBA" id="ARBA00009196"/>
    </source>
</evidence>
<dbReference type="SUPFAM" id="SSF56112">
    <property type="entry name" value="Protein kinase-like (PK-like)"/>
    <property type="match status" value="1"/>
</dbReference>
<dbReference type="GeneID" id="6755710"/>
<dbReference type="PhylomeDB" id="B3S1Y2"/>
<comment type="catalytic activity">
    <reaction evidence="19 24">
        <text>L-threonyl-[protein] + ATP = O-phospho-L-threonyl-[protein] + ADP + H(+)</text>
        <dbReference type="Rhea" id="RHEA:46608"/>
        <dbReference type="Rhea" id="RHEA-COMP:11060"/>
        <dbReference type="Rhea" id="RHEA-COMP:11605"/>
        <dbReference type="ChEBI" id="CHEBI:15378"/>
        <dbReference type="ChEBI" id="CHEBI:30013"/>
        <dbReference type="ChEBI" id="CHEBI:30616"/>
        <dbReference type="ChEBI" id="CHEBI:61977"/>
        <dbReference type="ChEBI" id="CHEBI:456216"/>
        <dbReference type="EC" id="2.7.11.1"/>
    </reaction>
</comment>
<sequence length="472" mass="55158">MAANDAVKNPWFKNQPLPSPSQDCSLQNVMDEELARVLQRGEDNPTQFQHGNINLVDQVNPTCESDHILAQMLQNQYDFEYDQSLELEERKMNGNNGKVTISYDNYRCMHPLDKEYYYTTATDETYNDNEDKTDTKLPKKNTITTKHDYDICCRKNTKSMESKFPPNFRCGDLNDASTEVKIPNHVYNSLKQHSFREDRQSHRLHEKKEHSTHEQALDEKTRLLIYKLVNNGTLENVGGCFSTGKEACVFYATGGQLEKIDLPAECAIKVYKTTLNEFKNRDEYIKDDYRFKDRFSKQNPRKIVRLWAEKETHNLHRLQAASIHCPQPLLLRKHVLVMSFIGLNQKPAPKLKDAKLSYSDITAAYNQCLQAMKTMYHKAKLIHADLSEYNILWHESKIWIIDVSQAVDRSHPKWAEFLLRDCRNISRFFEQRLTNDVKTPMEIFNFVTELNISANSEEEFLQMVRTLEYISS</sequence>
<evidence type="ECO:0000313" key="27">
    <source>
        <dbReference type="EMBL" id="EDV23270.1"/>
    </source>
</evidence>
<evidence type="ECO:0000256" key="9">
    <source>
        <dbReference type="ARBA" id="ARBA00022588"/>
    </source>
</evidence>
<dbReference type="Proteomes" id="UP000009022">
    <property type="component" value="Unassembled WGS sequence"/>
</dbReference>
<keyword evidence="18" id="KW-0051">Antiviral defense</keyword>
<accession>B3S1Y2</accession>
<keyword evidence="13 24" id="KW-0418">Kinase</keyword>
<dbReference type="InterPro" id="IPR017406">
    <property type="entry name" value="Ser/Thr_kinase_Rio3"/>
</dbReference>
<dbReference type="KEGG" id="tad:TRIADDRAFT_28003"/>
<evidence type="ECO:0000256" key="8">
    <source>
        <dbReference type="ARBA" id="ARBA00022553"/>
    </source>
</evidence>
<dbReference type="Gene3D" id="1.10.510.10">
    <property type="entry name" value="Transferase(Phosphotransferase) domain 1"/>
    <property type="match status" value="1"/>
</dbReference>
<dbReference type="PANTHER" id="PTHR45723">
    <property type="entry name" value="SERINE/THREONINE-PROTEIN KINASE RIO1"/>
    <property type="match status" value="1"/>
</dbReference>
<comment type="similarity">
    <text evidence="3 24">Belongs to the protein kinase superfamily. RIO-type Ser/Thr kinase family.</text>
</comment>
<comment type="cofactor">
    <cofactor evidence="1 24">
        <name>Mg(2+)</name>
        <dbReference type="ChEBI" id="CHEBI:18420"/>
    </cofactor>
</comment>
<dbReference type="GO" id="GO:0005524">
    <property type="term" value="F:ATP binding"/>
    <property type="evidence" value="ECO:0007669"/>
    <property type="project" value="UniProtKB-UniRule"/>
</dbReference>
<dbReference type="GO" id="GO:0016887">
    <property type="term" value="F:ATP hydrolysis activity"/>
    <property type="evidence" value="ECO:0007669"/>
    <property type="project" value="RHEA"/>
</dbReference>
<evidence type="ECO:0000256" key="5">
    <source>
        <dbReference type="ARBA" id="ARBA00022490"/>
    </source>
</evidence>
<evidence type="ECO:0000256" key="11">
    <source>
        <dbReference type="ARBA" id="ARBA00022723"/>
    </source>
</evidence>
<keyword evidence="10 24" id="KW-0808">Transferase</keyword>
<comment type="catalytic activity">
    <reaction evidence="21">
        <text>ATP + H2O = ADP + phosphate + H(+)</text>
        <dbReference type="Rhea" id="RHEA:13065"/>
        <dbReference type="ChEBI" id="CHEBI:15377"/>
        <dbReference type="ChEBI" id="CHEBI:15378"/>
        <dbReference type="ChEBI" id="CHEBI:30616"/>
        <dbReference type="ChEBI" id="CHEBI:43474"/>
        <dbReference type="ChEBI" id="CHEBI:456216"/>
    </reaction>
</comment>
<keyword evidence="17" id="KW-0391">Immunity</keyword>
<dbReference type="GO" id="GO:0005829">
    <property type="term" value="C:cytosol"/>
    <property type="evidence" value="ECO:0000318"/>
    <property type="project" value="GO_Central"/>
</dbReference>
<comment type="catalytic activity">
    <reaction evidence="20 24">
        <text>L-seryl-[protein] + ATP = O-phospho-L-seryl-[protein] + ADP + H(+)</text>
        <dbReference type="Rhea" id="RHEA:17989"/>
        <dbReference type="Rhea" id="RHEA-COMP:9863"/>
        <dbReference type="Rhea" id="RHEA-COMP:11604"/>
        <dbReference type="ChEBI" id="CHEBI:15378"/>
        <dbReference type="ChEBI" id="CHEBI:29999"/>
        <dbReference type="ChEBI" id="CHEBI:30616"/>
        <dbReference type="ChEBI" id="CHEBI:83421"/>
        <dbReference type="ChEBI" id="CHEBI:456216"/>
        <dbReference type="EC" id="2.7.11.1"/>
    </reaction>
</comment>
<keyword evidence="9" id="KW-0399">Innate immunity</keyword>
<organism evidence="27 28">
    <name type="scientific">Trichoplax adhaerens</name>
    <name type="common">Trichoplax reptans</name>
    <dbReference type="NCBI Taxonomy" id="10228"/>
    <lineage>
        <taxon>Eukaryota</taxon>
        <taxon>Metazoa</taxon>
        <taxon>Placozoa</taxon>
        <taxon>Uniplacotomia</taxon>
        <taxon>Trichoplacea</taxon>
        <taxon>Trichoplacidae</taxon>
        <taxon>Trichoplax</taxon>
    </lineage>
</organism>
<dbReference type="OMA" id="SKCPWGA"/>
<dbReference type="CTD" id="6755710"/>
<dbReference type="CDD" id="cd05146">
    <property type="entry name" value="RIO3_euk"/>
    <property type="match status" value="1"/>
</dbReference>
<evidence type="ECO:0000256" key="10">
    <source>
        <dbReference type="ARBA" id="ARBA00022679"/>
    </source>
</evidence>
<dbReference type="GO" id="GO:0106310">
    <property type="term" value="F:protein serine kinase activity"/>
    <property type="evidence" value="ECO:0007669"/>
    <property type="project" value="RHEA"/>
</dbReference>
<dbReference type="FunFam" id="1.10.510.10:FF:000755">
    <property type="entry name" value="Homoserine kinase"/>
    <property type="match status" value="1"/>
</dbReference>